<keyword evidence="9" id="KW-1185">Reference proteome</keyword>
<sequence length="743" mass="82621">MSEFKDIRKPRSATASNIDETIMEIPGGRTYRDRSTSVMQTTDTHGSTRKLFNPFNWRFGKRKSQDYSTTSLAVAQKSNTVNVARPVYTQEHFDTGFDMQGQEDFNFKEKVRKCFTCDCSKKCWKDFMYKTLPFINIMKNYSPREDLPGDVIAGLTVGIMNIPQGMAYALLASMPPIFGLYVSFFPVLIYFFFGGSRHISVGTFAVVSLMVGGAVESQMDKCLSSTTAVSDAVSSDGGQNYTTSSFMDNGTTTMAAALNMSTTTAAGPAEMSAEELKCRLATATTLTLLVGLCQILMGFLKLGFVTIYLADPLISGFTTGAACHVFTSQVKYVFGIKVNRYNGALKLIKTYINLFENIATINWAELIIAAICIVSLVLVKECINDRFKSKMKMPVPIDLIVVILGTLISYLANLKENFSVSTLGTIPVGFPQPSAPEFTSSVPSLLPNAITIAVVAFAISVSMSKIFAKKHNYEIDADQELLAHGLANIFGSFFSCFTSCASLSRSAVQDNQGGKSQIAGLISSSLILIVLVAIGPYFGTLPNSVLAAIILVALKGMFKQFTELKRLWYISYYDFLIWLVSWLAVVILDVDLGLAVGVVFGLLTVVFRTQYPNTTVLARVPHTDLYKDKSIYTTVQEVPGIKIFRIDASLYYANVEHFRKKLYKLTTVNPRTIKLMRAKIQSKVNKEIKEEEKARALRKKRAEKYTTDVESEVMRTVSWLLILSFLIQLCNLYWVIRYINLYK</sequence>
<dbReference type="AlphaFoldDB" id="A0A7J7KIA0"/>
<dbReference type="GO" id="GO:0016020">
    <property type="term" value="C:membrane"/>
    <property type="evidence" value="ECO:0007669"/>
    <property type="project" value="UniProtKB-SubCell"/>
</dbReference>
<dbReference type="InterPro" id="IPR001902">
    <property type="entry name" value="SLC26A/SulP_fam"/>
</dbReference>
<evidence type="ECO:0000259" key="7">
    <source>
        <dbReference type="PROSITE" id="PS50801"/>
    </source>
</evidence>
<dbReference type="Proteomes" id="UP000593567">
    <property type="component" value="Unassembled WGS sequence"/>
</dbReference>
<dbReference type="NCBIfam" id="TIGR00815">
    <property type="entry name" value="sulP"/>
    <property type="match status" value="1"/>
</dbReference>
<feature type="compositionally biased region" description="Polar residues" evidence="5">
    <location>
        <begin position="36"/>
        <end position="45"/>
    </location>
</feature>
<feature type="transmembrane region" description="Helical" evidence="6">
    <location>
        <begin position="445"/>
        <end position="468"/>
    </location>
</feature>
<feature type="transmembrane region" description="Helical" evidence="6">
    <location>
        <begin position="524"/>
        <end position="554"/>
    </location>
</feature>
<dbReference type="InterPro" id="IPR036513">
    <property type="entry name" value="STAS_dom_sf"/>
</dbReference>
<gene>
    <name evidence="8" type="ORF">EB796_003749</name>
</gene>
<evidence type="ECO:0000256" key="3">
    <source>
        <dbReference type="ARBA" id="ARBA00022989"/>
    </source>
</evidence>
<dbReference type="PROSITE" id="PS50801">
    <property type="entry name" value="STAS"/>
    <property type="match status" value="1"/>
</dbReference>
<proteinExistence type="predicted"/>
<dbReference type="Gene3D" id="3.30.750.24">
    <property type="entry name" value="STAS domain"/>
    <property type="match status" value="1"/>
</dbReference>
<keyword evidence="2 6" id="KW-0812">Transmembrane</keyword>
<dbReference type="InterPro" id="IPR002645">
    <property type="entry name" value="STAS_dom"/>
</dbReference>
<dbReference type="GO" id="GO:0055085">
    <property type="term" value="P:transmembrane transport"/>
    <property type="evidence" value="ECO:0007669"/>
    <property type="project" value="InterPro"/>
</dbReference>
<feature type="transmembrane region" description="Helical" evidence="6">
    <location>
        <begin position="480"/>
        <end position="504"/>
    </location>
</feature>
<feature type="transmembrane region" description="Helical" evidence="6">
    <location>
        <begin position="363"/>
        <end position="383"/>
    </location>
</feature>
<evidence type="ECO:0000256" key="1">
    <source>
        <dbReference type="ARBA" id="ARBA00004141"/>
    </source>
</evidence>
<evidence type="ECO:0000256" key="6">
    <source>
        <dbReference type="SAM" id="Phobius"/>
    </source>
</evidence>
<evidence type="ECO:0000313" key="8">
    <source>
        <dbReference type="EMBL" id="KAF6037947.1"/>
    </source>
</evidence>
<evidence type="ECO:0000313" key="9">
    <source>
        <dbReference type="Proteomes" id="UP000593567"/>
    </source>
</evidence>
<dbReference type="Pfam" id="PF00916">
    <property type="entry name" value="Sulfate_transp"/>
    <property type="match status" value="1"/>
</dbReference>
<evidence type="ECO:0000256" key="2">
    <source>
        <dbReference type="ARBA" id="ARBA00022692"/>
    </source>
</evidence>
<evidence type="ECO:0000256" key="5">
    <source>
        <dbReference type="SAM" id="MobiDB-lite"/>
    </source>
</evidence>
<comment type="subcellular location">
    <subcellularLocation>
        <location evidence="1">Membrane</location>
        <topology evidence="1">Multi-pass membrane protein</topology>
    </subcellularLocation>
</comment>
<feature type="transmembrane region" description="Helical" evidence="6">
    <location>
        <begin position="168"/>
        <end position="193"/>
    </location>
</feature>
<reference evidence="8" key="1">
    <citation type="submission" date="2020-06" db="EMBL/GenBank/DDBJ databases">
        <title>Draft genome of Bugula neritina, a colonial animal packing powerful symbionts and potential medicines.</title>
        <authorList>
            <person name="Rayko M."/>
        </authorList>
    </citation>
    <scope>NUCLEOTIDE SEQUENCE [LARGE SCALE GENOMIC DNA]</scope>
    <source>
        <strain evidence="8">Kwan_BN1</strain>
    </source>
</reference>
<feature type="transmembrane region" description="Helical" evidence="6">
    <location>
        <begin position="286"/>
        <end position="310"/>
    </location>
</feature>
<dbReference type="OrthoDB" id="288203at2759"/>
<dbReference type="PANTHER" id="PTHR11814">
    <property type="entry name" value="SULFATE TRANSPORTER"/>
    <property type="match status" value="1"/>
</dbReference>
<evidence type="ECO:0000256" key="4">
    <source>
        <dbReference type="ARBA" id="ARBA00023136"/>
    </source>
</evidence>
<feature type="domain" description="STAS" evidence="7">
    <location>
        <begin position="631"/>
        <end position="675"/>
    </location>
</feature>
<dbReference type="InterPro" id="IPR011547">
    <property type="entry name" value="SLC26A/SulP_dom"/>
</dbReference>
<feature type="transmembrane region" description="Helical" evidence="6">
    <location>
        <begin position="717"/>
        <end position="736"/>
    </location>
</feature>
<keyword evidence="4 6" id="KW-0472">Membrane</keyword>
<organism evidence="8 9">
    <name type="scientific">Bugula neritina</name>
    <name type="common">Brown bryozoan</name>
    <name type="synonym">Sertularia neritina</name>
    <dbReference type="NCBI Taxonomy" id="10212"/>
    <lineage>
        <taxon>Eukaryota</taxon>
        <taxon>Metazoa</taxon>
        <taxon>Spiralia</taxon>
        <taxon>Lophotrochozoa</taxon>
        <taxon>Bryozoa</taxon>
        <taxon>Gymnolaemata</taxon>
        <taxon>Cheilostomatida</taxon>
        <taxon>Flustrina</taxon>
        <taxon>Buguloidea</taxon>
        <taxon>Bugulidae</taxon>
        <taxon>Bugula</taxon>
    </lineage>
</organism>
<protein>
    <submittedName>
        <fullName evidence="8">SLC26A2</fullName>
    </submittedName>
</protein>
<comment type="caution">
    <text evidence="8">The sequence shown here is derived from an EMBL/GenBank/DDBJ whole genome shotgun (WGS) entry which is preliminary data.</text>
</comment>
<feature type="transmembrane region" description="Helical" evidence="6">
    <location>
        <begin position="395"/>
        <end position="412"/>
    </location>
</feature>
<feature type="transmembrane region" description="Helical" evidence="6">
    <location>
        <begin position="575"/>
        <end position="607"/>
    </location>
</feature>
<accession>A0A7J7KIA0</accession>
<keyword evidence="3 6" id="KW-1133">Transmembrane helix</keyword>
<dbReference type="EMBL" id="VXIV02000494">
    <property type="protein sequence ID" value="KAF6037947.1"/>
    <property type="molecule type" value="Genomic_DNA"/>
</dbReference>
<feature type="region of interest" description="Disordered" evidence="5">
    <location>
        <begin position="27"/>
        <end position="47"/>
    </location>
</feature>
<name>A0A7J7KIA0_BUGNE</name>